<evidence type="ECO:0000256" key="1">
    <source>
        <dbReference type="ARBA" id="ARBA00001974"/>
    </source>
</evidence>
<dbReference type="OrthoDB" id="9773233at2"/>
<dbReference type="Pfam" id="PF22780">
    <property type="entry name" value="HI0933_like_1st"/>
    <property type="match status" value="1"/>
</dbReference>
<dbReference type="NCBIfam" id="TIGR00275">
    <property type="entry name" value="aminoacetone oxidase family FAD-binding enzyme"/>
    <property type="match status" value="1"/>
</dbReference>
<dbReference type="Pfam" id="PF03486">
    <property type="entry name" value="HI0933_like"/>
    <property type="match status" value="1"/>
</dbReference>
<accession>A0A1E8GJD1</accession>
<dbReference type="STRING" id="1859473.BG261_08420"/>
<dbReference type="SUPFAM" id="SSF51905">
    <property type="entry name" value="FAD/NAD(P)-binding domain"/>
    <property type="match status" value="1"/>
</dbReference>
<evidence type="ECO:0000256" key="2">
    <source>
        <dbReference type="ARBA" id="ARBA00022630"/>
    </source>
</evidence>
<dbReference type="Gene3D" id="1.10.8.260">
    <property type="entry name" value="HI0933 insert domain-like"/>
    <property type="match status" value="1"/>
</dbReference>
<dbReference type="RefSeq" id="WP_070793304.1">
    <property type="nucleotide sequence ID" value="NZ_MKIR01000026.1"/>
</dbReference>
<dbReference type="AlphaFoldDB" id="A0A1E8GJD1"/>
<evidence type="ECO:0000256" key="3">
    <source>
        <dbReference type="ARBA" id="ARBA00022827"/>
    </source>
</evidence>
<evidence type="ECO:0000259" key="4">
    <source>
        <dbReference type="Pfam" id="PF03486"/>
    </source>
</evidence>
<dbReference type="Proteomes" id="UP000178622">
    <property type="component" value="Unassembled WGS sequence"/>
</dbReference>
<dbReference type="InterPro" id="IPR004792">
    <property type="entry name" value="BaiN-like"/>
</dbReference>
<feature type="domain" description="RsdA/BaiN/AoA(So)-like insert" evidence="5">
    <location>
        <begin position="192"/>
        <end position="340"/>
    </location>
</feature>
<dbReference type="PRINTS" id="PR00368">
    <property type="entry name" value="FADPNR"/>
</dbReference>
<comment type="cofactor">
    <cofactor evidence="1">
        <name>FAD</name>
        <dbReference type="ChEBI" id="CHEBI:57692"/>
    </cofactor>
</comment>
<dbReference type="InterPro" id="IPR036188">
    <property type="entry name" value="FAD/NAD-bd_sf"/>
</dbReference>
<sequence>MNKYDTIVIGGGPSGMMASIGSSYYGHSTMLIEKNRRLGKKLSMTGGGRCNVTNNANIDEIIENIPGNGRFLHSTFSQFDNQDIINFFQDNGTPLKEEDHGRMFPTTDKSMTIINALIDKMKELGVTIKTKVEVVSVKKTGDFFVVKTSDKEEYQASRVIVATGGKTYPSTGSTGFGHEIARRFDIPLTDLRPSESPLIMNKPIKDLQGISMDDVTVKVGKKTIVHDILFTHFGLSGPAALRASTYIKEPTNIYLDLFDNLNQEELVKKWLTFDENKAIKNSLKSEFQERVLLYLLNIVGIEPQTPLKQVSKQKLQELAHLAKNWELAIEKTFSLEKSFVTAGGVELKNINPKTLESKTVPGLYFVGEVLDINAHTGGYNITSALATGWVAGTN</sequence>
<keyword evidence="3" id="KW-0274">FAD</keyword>
<dbReference type="Gene3D" id="3.50.50.60">
    <property type="entry name" value="FAD/NAD(P)-binding domain"/>
    <property type="match status" value="1"/>
</dbReference>
<keyword evidence="7" id="KW-1185">Reference proteome</keyword>
<name>A0A1E8GJD1_9LACT</name>
<evidence type="ECO:0000259" key="5">
    <source>
        <dbReference type="Pfam" id="PF22780"/>
    </source>
</evidence>
<reference evidence="7" key="1">
    <citation type="submission" date="2016-09" db="EMBL/GenBank/DDBJ databases">
        <title>Draft genome sequence of a novel species of the family Streptococcaceae isolated from flowers.</title>
        <authorList>
            <person name="Chuah L.-O."/>
            <person name="Yap K.-P."/>
            <person name="Thong K.L."/>
            <person name="Liong M.T."/>
            <person name="Ahmad R."/>
            <person name="Rusul G."/>
        </authorList>
    </citation>
    <scope>NUCLEOTIDE SEQUENCE [LARGE SCALE GENOMIC DNA]</scope>
    <source>
        <strain evidence="7">DF1</strain>
    </source>
</reference>
<proteinExistence type="predicted"/>
<dbReference type="Gene3D" id="2.40.30.10">
    <property type="entry name" value="Translation factors"/>
    <property type="match status" value="1"/>
</dbReference>
<dbReference type="InterPro" id="IPR023166">
    <property type="entry name" value="BaiN-like_dom_sf"/>
</dbReference>
<dbReference type="InterPro" id="IPR057661">
    <property type="entry name" value="RsdA/BaiN/AoA(So)_Rossmann"/>
</dbReference>
<dbReference type="PRINTS" id="PR00411">
    <property type="entry name" value="PNDRDTASEI"/>
</dbReference>
<dbReference type="PANTHER" id="PTHR42887">
    <property type="entry name" value="OS12G0638800 PROTEIN"/>
    <property type="match status" value="1"/>
</dbReference>
<gene>
    <name evidence="6" type="ORF">BG261_08420</name>
</gene>
<protein>
    <recommendedName>
        <fullName evidence="8">Flavoprotein</fullName>
    </recommendedName>
</protein>
<dbReference type="InterPro" id="IPR055178">
    <property type="entry name" value="RsdA/BaiN/AoA(So)-like_dom"/>
</dbReference>
<dbReference type="EMBL" id="MKIR01000026">
    <property type="protein sequence ID" value="OFI48297.1"/>
    <property type="molecule type" value="Genomic_DNA"/>
</dbReference>
<evidence type="ECO:0000313" key="6">
    <source>
        <dbReference type="EMBL" id="OFI48297.1"/>
    </source>
</evidence>
<evidence type="ECO:0008006" key="8">
    <source>
        <dbReference type="Google" id="ProtNLM"/>
    </source>
</evidence>
<evidence type="ECO:0000313" key="7">
    <source>
        <dbReference type="Proteomes" id="UP000178622"/>
    </source>
</evidence>
<comment type="caution">
    <text evidence="6">The sequence shown here is derived from an EMBL/GenBank/DDBJ whole genome shotgun (WGS) entry which is preliminary data.</text>
</comment>
<dbReference type="SUPFAM" id="SSF160996">
    <property type="entry name" value="HI0933 insert domain-like"/>
    <property type="match status" value="1"/>
</dbReference>
<keyword evidence="2" id="KW-0285">Flavoprotein</keyword>
<organism evidence="6 7">
    <name type="scientific">Floricoccus tropicus</name>
    <dbReference type="NCBI Taxonomy" id="1859473"/>
    <lineage>
        <taxon>Bacteria</taxon>
        <taxon>Bacillati</taxon>
        <taxon>Bacillota</taxon>
        <taxon>Bacilli</taxon>
        <taxon>Lactobacillales</taxon>
        <taxon>Streptococcaceae</taxon>
        <taxon>Floricoccus</taxon>
    </lineage>
</organism>
<feature type="domain" description="RsdA/BaiN/AoA(So)-like Rossmann fold-like" evidence="4">
    <location>
        <begin position="5"/>
        <end position="393"/>
    </location>
</feature>
<dbReference type="PANTHER" id="PTHR42887:SF2">
    <property type="entry name" value="OS12G0638800 PROTEIN"/>
    <property type="match status" value="1"/>
</dbReference>